<name>A0A812T1R2_SYMPI</name>
<dbReference type="AlphaFoldDB" id="A0A812T1R2"/>
<dbReference type="EMBL" id="CAJNIZ010027680">
    <property type="protein sequence ID" value="CAE7501876.1"/>
    <property type="molecule type" value="Genomic_DNA"/>
</dbReference>
<dbReference type="Proteomes" id="UP000649617">
    <property type="component" value="Unassembled WGS sequence"/>
</dbReference>
<sequence>MACKVNKAGSPLLSQGVVENDFYRVCYSMGVLDTNGRKGIPRGQIALLFQELSRTLFQKLAERDNRKHPYRARKDPRSSPTDKRRGSPRTHERMHEIRGSAQLSVLLEML</sequence>
<proteinExistence type="predicted"/>
<gene>
    <name evidence="2" type="ORF">SPIL2461_LOCUS12992</name>
</gene>
<accession>A0A812T1R2</accession>
<dbReference type="OrthoDB" id="10267149at2759"/>
<evidence type="ECO:0000256" key="1">
    <source>
        <dbReference type="SAM" id="MobiDB-lite"/>
    </source>
</evidence>
<feature type="compositionally biased region" description="Basic and acidic residues" evidence="1">
    <location>
        <begin position="60"/>
        <end position="98"/>
    </location>
</feature>
<feature type="non-terminal residue" evidence="2">
    <location>
        <position position="1"/>
    </location>
</feature>
<evidence type="ECO:0000313" key="2">
    <source>
        <dbReference type="EMBL" id="CAE7501876.1"/>
    </source>
</evidence>
<protein>
    <submittedName>
        <fullName evidence="2">Uncharacterized protein</fullName>
    </submittedName>
</protein>
<evidence type="ECO:0000313" key="3">
    <source>
        <dbReference type="Proteomes" id="UP000649617"/>
    </source>
</evidence>
<feature type="region of interest" description="Disordered" evidence="1">
    <location>
        <begin position="60"/>
        <end position="100"/>
    </location>
</feature>
<keyword evidence="3" id="KW-1185">Reference proteome</keyword>
<organism evidence="2 3">
    <name type="scientific">Symbiodinium pilosum</name>
    <name type="common">Dinoflagellate</name>
    <dbReference type="NCBI Taxonomy" id="2952"/>
    <lineage>
        <taxon>Eukaryota</taxon>
        <taxon>Sar</taxon>
        <taxon>Alveolata</taxon>
        <taxon>Dinophyceae</taxon>
        <taxon>Suessiales</taxon>
        <taxon>Symbiodiniaceae</taxon>
        <taxon>Symbiodinium</taxon>
    </lineage>
</organism>
<comment type="caution">
    <text evidence="2">The sequence shown here is derived from an EMBL/GenBank/DDBJ whole genome shotgun (WGS) entry which is preliminary data.</text>
</comment>
<reference evidence="2" key="1">
    <citation type="submission" date="2021-02" db="EMBL/GenBank/DDBJ databases">
        <authorList>
            <person name="Dougan E. K."/>
            <person name="Rhodes N."/>
            <person name="Thang M."/>
            <person name="Chan C."/>
        </authorList>
    </citation>
    <scope>NUCLEOTIDE SEQUENCE</scope>
</reference>